<name>C1MT00_MICPC</name>
<dbReference type="PROSITE" id="PS50020">
    <property type="entry name" value="WW_DOMAIN_2"/>
    <property type="match status" value="2"/>
</dbReference>
<feature type="region of interest" description="Disordered" evidence="1">
    <location>
        <begin position="1"/>
        <end position="47"/>
    </location>
</feature>
<organism evidence="4">
    <name type="scientific">Micromonas pusilla (strain CCMP1545)</name>
    <name type="common">Picoplanktonic green alga</name>
    <dbReference type="NCBI Taxonomy" id="564608"/>
    <lineage>
        <taxon>Eukaryota</taxon>
        <taxon>Viridiplantae</taxon>
        <taxon>Chlorophyta</taxon>
        <taxon>Mamiellophyceae</taxon>
        <taxon>Mamiellales</taxon>
        <taxon>Mamiellaceae</taxon>
        <taxon>Micromonas</taxon>
    </lineage>
</organism>
<dbReference type="KEGG" id="mpp:MICPUCDRAFT_57888"/>
<feature type="compositionally biased region" description="Basic and acidic residues" evidence="1">
    <location>
        <begin position="12"/>
        <end position="25"/>
    </location>
</feature>
<evidence type="ECO:0000259" key="2">
    <source>
        <dbReference type="PROSITE" id="PS50020"/>
    </source>
</evidence>
<accession>C1MT00</accession>
<dbReference type="RefSeq" id="XP_003058409.1">
    <property type="nucleotide sequence ID" value="XM_003058363.1"/>
</dbReference>
<dbReference type="OrthoDB" id="552576at2759"/>
<dbReference type="OMA" id="VMGERTT"/>
<dbReference type="STRING" id="564608.C1MT00"/>
<feature type="region of interest" description="Disordered" evidence="1">
    <location>
        <begin position="171"/>
        <end position="195"/>
    </location>
</feature>
<gene>
    <name evidence="3" type="ORF">MICPUCDRAFT_57888</name>
</gene>
<dbReference type="SMART" id="SM00456">
    <property type="entry name" value="WW"/>
    <property type="match status" value="2"/>
</dbReference>
<dbReference type="InterPro" id="IPR036020">
    <property type="entry name" value="WW_dom_sf"/>
</dbReference>
<dbReference type="Pfam" id="PF00397">
    <property type="entry name" value="WW"/>
    <property type="match status" value="1"/>
</dbReference>
<dbReference type="InterPro" id="IPR001202">
    <property type="entry name" value="WW_dom"/>
</dbReference>
<reference evidence="3 4" key="1">
    <citation type="journal article" date="2009" name="Science">
        <title>Green evolution and dynamic adaptations revealed by genomes of the marine picoeukaryotes Micromonas.</title>
        <authorList>
            <person name="Worden A.Z."/>
            <person name="Lee J.H."/>
            <person name="Mock T."/>
            <person name="Rouze P."/>
            <person name="Simmons M.P."/>
            <person name="Aerts A.L."/>
            <person name="Allen A.E."/>
            <person name="Cuvelier M.L."/>
            <person name="Derelle E."/>
            <person name="Everett M.V."/>
            <person name="Foulon E."/>
            <person name="Grimwood J."/>
            <person name="Gundlach H."/>
            <person name="Henrissat B."/>
            <person name="Napoli C."/>
            <person name="McDonald S.M."/>
            <person name="Parker M.S."/>
            <person name="Rombauts S."/>
            <person name="Salamov A."/>
            <person name="Von Dassow P."/>
            <person name="Badger J.H."/>
            <person name="Coutinho P.M."/>
            <person name="Demir E."/>
            <person name="Dubchak I."/>
            <person name="Gentemann C."/>
            <person name="Eikrem W."/>
            <person name="Gready J.E."/>
            <person name="John U."/>
            <person name="Lanier W."/>
            <person name="Lindquist E.A."/>
            <person name="Lucas S."/>
            <person name="Mayer K.F."/>
            <person name="Moreau H."/>
            <person name="Not F."/>
            <person name="Otillar R."/>
            <person name="Panaud O."/>
            <person name="Pangilinan J."/>
            <person name="Paulsen I."/>
            <person name="Piegu B."/>
            <person name="Poliakov A."/>
            <person name="Robbens S."/>
            <person name="Schmutz J."/>
            <person name="Toulza E."/>
            <person name="Wyss T."/>
            <person name="Zelensky A."/>
            <person name="Zhou K."/>
            <person name="Armbrust E.V."/>
            <person name="Bhattacharya D."/>
            <person name="Goodenough U.W."/>
            <person name="Van de Peer Y."/>
            <person name="Grigoriev I.V."/>
        </authorList>
    </citation>
    <scope>NUCLEOTIDE SEQUENCE [LARGE SCALE GENOMIC DNA]</scope>
    <source>
        <strain evidence="3 4">CCMP1545</strain>
    </source>
</reference>
<dbReference type="PROSITE" id="PS01159">
    <property type="entry name" value="WW_DOMAIN_1"/>
    <property type="match status" value="1"/>
</dbReference>
<dbReference type="Gene3D" id="2.20.70.10">
    <property type="match status" value="2"/>
</dbReference>
<evidence type="ECO:0000313" key="3">
    <source>
        <dbReference type="EMBL" id="EEH56864.1"/>
    </source>
</evidence>
<dbReference type="Proteomes" id="UP000001876">
    <property type="component" value="Unassembled WGS sequence"/>
</dbReference>
<feature type="domain" description="WW" evidence="2">
    <location>
        <begin position="85"/>
        <end position="112"/>
    </location>
</feature>
<proteinExistence type="predicted"/>
<dbReference type="EMBL" id="GG663739">
    <property type="protein sequence ID" value="EEH56864.1"/>
    <property type="molecule type" value="Genomic_DNA"/>
</dbReference>
<protein>
    <submittedName>
        <fullName evidence="3">Predicted protein</fullName>
    </submittedName>
</protein>
<keyword evidence="4" id="KW-1185">Reference proteome</keyword>
<dbReference type="GeneID" id="9684210"/>
<dbReference type="CDD" id="cd00201">
    <property type="entry name" value="WW"/>
    <property type="match status" value="1"/>
</dbReference>
<evidence type="ECO:0000313" key="4">
    <source>
        <dbReference type="Proteomes" id="UP000001876"/>
    </source>
</evidence>
<feature type="domain" description="WW" evidence="2">
    <location>
        <begin position="129"/>
        <end position="163"/>
    </location>
</feature>
<dbReference type="SUPFAM" id="SSF51045">
    <property type="entry name" value="WW domain"/>
    <property type="match status" value="2"/>
</dbReference>
<dbReference type="AlphaFoldDB" id="C1MT00"/>
<feature type="compositionally biased region" description="Low complexity" evidence="1">
    <location>
        <begin position="32"/>
        <end position="43"/>
    </location>
</feature>
<evidence type="ECO:0000256" key="1">
    <source>
        <dbReference type="SAM" id="MobiDB-lite"/>
    </source>
</evidence>
<sequence length="195" mass="20938">MGMLGANLPESAKYHHNPEWNDADKPPPPPRAAETATTSATEDALPDFAALAERARAIAEAAKKATPKVDREASRAKLLAADERWGVGVAADGRAYYFEKATQSTQWRTPGALKGARARVVMGERTTKPSPPPPWKAIVDAKSGRTYYWDASSGETTWTMPEKTGCAPAVRVIPARPPPPTPTPAEDGVDAEENH</sequence>